<dbReference type="SUPFAM" id="SSF56281">
    <property type="entry name" value="Metallo-hydrolase/oxidoreductase"/>
    <property type="match status" value="1"/>
</dbReference>
<dbReference type="Proteomes" id="UP000267342">
    <property type="component" value="Chromosome"/>
</dbReference>
<dbReference type="InterPro" id="IPR001279">
    <property type="entry name" value="Metallo-B-lactamas"/>
</dbReference>
<dbReference type="GO" id="GO:0016787">
    <property type="term" value="F:hydrolase activity"/>
    <property type="evidence" value="ECO:0007669"/>
    <property type="project" value="UniProtKB-KW"/>
</dbReference>
<accession>A0A348HC50</accession>
<dbReference type="RefSeq" id="WP_027704597.1">
    <property type="nucleotide sequence ID" value="NZ_AP018933.1"/>
</dbReference>
<dbReference type="OrthoDB" id="9805728at2"/>
<dbReference type="KEGG" id="zpl:ZBT109_0413"/>
<protein>
    <submittedName>
        <fullName evidence="3">Predicted Zn-dependent hydrolases</fullName>
    </submittedName>
</protein>
<dbReference type="Gene3D" id="3.60.15.10">
    <property type="entry name" value="Ribonuclease Z/Hydroxyacylglutathione hydrolase-like"/>
    <property type="match status" value="1"/>
</dbReference>
<organism evidence="3 4">
    <name type="scientific">Zymobacter palmae</name>
    <dbReference type="NCBI Taxonomy" id="33074"/>
    <lineage>
        <taxon>Bacteria</taxon>
        <taxon>Pseudomonadati</taxon>
        <taxon>Pseudomonadota</taxon>
        <taxon>Gammaproteobacteria</taxon>
        <taxon>Oceanospirillales</taxon>
        <taxon>Halomonadaceae</taxon>
        <taxon>Zymobacter group</taxon>
        <taxon>Zymobacter</taxon>
    </lineage>
</organism>
<evidence type="ECO:0000313" key="3">
    <source>
        <dbReference type="EMBL" id="BBG29202.1"/>
    </source>
</evidence>
<dbReference type="AlphaFoldDB" id="A0A348HC50"/>
<reference evidence="3 4" key="1">
    <citation type="submission" date="2018-09" db="EMBL/GenBank/DDBJ databases">
        <title>Zymobacter palmae IAM14233 (=T109) whole genome analysis.</title>
        <authorList>
            <person name="Yanase H."/>
        </authorList>
    </citation>
    <scope>NUCLEOTIDE SEQUENCE [LARGE SCALE GENOMIC DNA]</scope>
    <source>
        <strain evidence="3 4">IAM14233</strain>
    </source>
</reference>
<gene>
    <name evidence="3" type="ORF">ZBT109_0413</name>
</gene>
<dbReference type="Pfam" id="PF12706">
    <property type="entry name" value="Lactamase_B_2"/>
    <property type="match status" value="1"/>
</dbReference>
<dbReference type="EMBL" id="AP018933">
    <property type="protein sequence ID" value="BBG29202.1"/>
    <property type="molecule type" value="Genomic_DNA"/>
</dbReference>
<dbReference type="PANTHER" id="PTHR43546">
    <property type="entry name" value="UPF0173 METAL-DEPENDENT HYDROLASE MJ1163-RELATED"/>
    <property type="match status" value="1"/>
</dbReference>
<dbReference type="InterPro" id="IPR050114">
    <property type="entry name" value="UPF0173_UPF0282_UlaG_hydrolase"/>
</dbReference>
<keyword evidence="4" id="KW-1185">Reference proteome</keyword>
<sequence>MQITQVRNATQLIHYANKRFLVDPMLADKGTYPGFPGSSRSHLYNPRVELPCDIERLLDIDAVILTHTHLDHWDDVAVDRIPKDMPIFVQNEHDRALLGQQGFTQLTVMGAATRFGDVTLTRTLGQHGSDAAYADPATAERMGDACGVIFRHADEGTLYLIGDSIWTPVVEHTLKVVQPDVVIANMGWAHIMPFGAIIMGAEDTVRIHHAVPGAQIVATHMEAINHCLLTRAALREFVRDNGVAEYVHIPEDGESVIF</sequence>
<evidence type="ECO:0000256" key="1">
    <source>
        <dbReference type="ARBA" id="ARBA00022801"/>
    </source>
</evidence>
<dbReference type="STRING" id="1123510.GCA_000620025_00618"/>
<feature type="domain" description="Metallo-beta-lactamase" evidence="2">
    <location>
        <begin position="19"/>
        <end position="221"/>
    </location>
</feature>
<proteinExistence type="predicted"/>
<name>A0A348HC50_9GAMM</name>
<evidence type="ECO:0000313" key="4">
    <source>
        <dbReference type="Proteomes" id="UP000267342"/>
    </source>
</evidence>
<dbReference type="PANTHER" id="PTHR43546:SF9">
    <property type="entry name" value="L-ASCORBATE-6-PHOSPHATE LACTONASE ULAG-RELATED"/>
    <property type="match status" value="1"/>
</dbReference>
<evidence type="ECO:0000259" key="2">
    <source>
        <dbReference type="Pfam" id="PF12706"/>
    </source>
</evidence>
<dbReference type="InterPro" id="IPR036866">
    <property type="entry name" value="RibonucZ/Hydroxyglut_hydro"/>
</dbReference>
<keyword evidence="1 3" id="KW-0378">Hydrolase</keyword>